<dbReference type="SMART" id="SM01022">
    <property type="entry name" value="ASCH"/>
    <property type="match status" value="1"/>
</dbReference>
<organism evidence="2 3">
    <name type="scientific">Nesterenkonia lacusekhoensis</name>
    <dbReference type="NCBI Taxonomy" id="150832"/>
    <lineage>
        <taxon>Bacteria</taxon>
        <taxon>Bacillati</taxon>
        <taxon>Actinomycetota</taxon>
        <taxon>Actinomycetes</taxon>
        <taxon>Micrococcales</taxon>
        <taxon>Micrococcaceae</taxon>
        <taxon>Nesterenkonia</taxon>
    </lineage>
</organism>
<dbReference type="EMBL" id="JAGINX010000001">
    <property type="protein sequence ID" value="MBP2318159.1"/>
    <property type="molecule type" value="Genomic_DNA"/>
</dbReference>
<dbReference type="RefSeq" id="WP_210048493.1">
    <property type="nucleotide sequence ID" value="NZ_JAGINX010000001.1"/>
</dbReference>
<dbReference type="PANTHER" id="PTHR39203">
    <property type="entry name" value="CYTOPLASMIC PROTEIN-RELATED"/>
    <property type="match status" value="1"/>
</dbReference>
<dbReference type="PANTHER" id="PTHR39203:SF1">
    <property type="entry name" value="CYTOPLASMIC PROTEIN"/>
    <property type="match status" value="1"/>
</dbReference>
<feature type="domain" description="ASCH" evidence="1">
    <location>
        <begin position="11"/>
        <end position="132"/>
    </location>
</feature>
<comment type="caution">
    <text evidence="2">The sequence shown here is derived from an EMBL/GenBank/DDBJ whole genome shotgun (WGS) entry which is preliminary data.</text>
</comment>
<dbReference type="SUPFAM" id="SSF88697">
    <property type="entry name" value="PUA domain-like"/>
    <property type="match status" value="1"/>
</dbReference>
<evidence type="ECO:0000259" key="1">
    <source>
        <dbReference type="SMART" id="SM01022"/>
    </source>
</evidence>
<dbReference type="InterPro" id="IPR015947">
    <property type="entry name" value="PUA-like_sf"/>
</dbReference>
<gene>
    <name evidence="2" type="ORF">JOF45_001178</name>
</gene>
<evidence type="ECO:0000313" key="2">
    <source>
        <dbReference type="EMBL" id="MBP2318159.1"/>
    </source>
</evidence>
<name>A0ABS4T2B1_9MICC</name>
<dbReference type="Gene3D" id="3.10.400.10">
    <property type="entry name" value="Sulfate adenylyltransferase"/>
    <property type="match status" value="1"/>
</dbReference>
<reference evidence="2 3" key="1">
    <citation type="submission" date="2021-03" db="EMBL/GenBank/DDBJ databases">
        <title>Sequencing the genomes of 1000 actinobacteria strains.</title>
        <authorList>
            <person name="Klenk H.-P."/>
        </authorList>
    </citation>
    <scope>NUCLEOTIDE SEQUENCE [LARGE SCALE GENOMIC DNA]</scope>
    <source>
        <strain evidence="2 3">DSM 12544</strain>
    </source>
</reference>
<sequence>MSDEIDSLPPLILGDAELQDQLVAAVLSGAKTATSSLHRSYVADDQPLPQPGRQRLLARDGSVAGVVEITDVQIMPISEITDEIAHAEGEGFVDVAAWRRAHEQFWGQVGESAGGSLPEDELIVVERLRLLPPAQTA</sequence>
<dbReference type="Pfam" id="PF04266">
    <property type="entry name" value="ASCH"/>
    <property type="match status" value="1"/>
</dbReference>
<dbReference type="InterPro" id="IPR007374">
    <property type="entry name" value="ASCH_domain"/>
</dbReference>
<accession>A0ABS4T2B1</accession>
<proteinExistence type="predicted"/>
<evidence type="ECO:0000313" key="3">
    <source>
        <dbReference type="Proteomes" id="UP001519331"/>
    </source>
</evidence>
<keyword evidence="3" id="KW-1185">Reference proteome</keyword>
<dbReference type="InterPro" id="IPR009326">
    <property type="entry name" value="DUF984"/>
</dbReference>
<dbReference type="Proteomes" id="UP001519331">
    <property type="component" value="Unassembled WGS sequence"/>
</dbReference>
<protein>
    <submittedName>
        <fullName evidence="2">Uncharacterized protein YhfF</fullName>
    </submittedName>
</protein>